<evidence type="ECO:0000256" key="4">
    <source>
        <dbReference type="ARBA" id="ARBA00022692"/>
    </source>
</evidence>
<dbReference type="Proteomes" id="UP000242502">
    <property type="component" value="Unassembled WGS sequence"/>
</dbReference>
<evidence type="ECO:0000256" key="3">
    <source>
        <dbReference type="ARBA" id="ARBA00022475"/>
    </source>
</evidence>
<dbReference type="GO" id="GO:0005886">
    <property type="term" value="C:plasma membrane"/>
    <property type="evidence" value="ECO:0007669"/>
    <property type="project" value="UniProtKB-SubCell"/>
</dbReference>
<dbReference type="STRING" id="62101.AB835_13890"/>
<evidence type="ECO:0000313" key="10">
    <source>
        <dbReference type="EMBL" id="ODS22491.1"/>
    </source>
</evidence>
<dbReference type="AlphaFoldDB" id="A0A1D2QLN8"/>
<keyword evidence="4 8" id="KW-0812">Transmembrane</keyword>
<evidence type="ECO:0000256" key="8">
    <source>
        <dbReference type="SAM" id="Phobius"/>
    </source>
</evidence>
<gene>
    <name evidence="10" type="ORF">AB835_13890</name>
</gene>
<proteinExistence type="predicted"/>
<feature type="transmembrane region" description="Helical" evidence="8">
    <location>
        <begin position="21"/>
        <end position="42"/>
    </location>
</feature>
<dbReference type="PIRSF" id="PIRSF006170">
    <property type="entry name" value="YfgM"/>
    <property type="match status" value="1"/>
</dbReference>
<organism evidence="10 11">
    <name type="scientific">Candidatus Endobugula sertula</name>
    <name type="common">Bugula neritina bacterial symbiont</name>
    <dbReference type="NCBI Taxonomy" id="62101"/>
    <lineage>
        <taxon>Bacteria</taxon>
        <taxon>Pseudomonadati</taxon>
        <taxon>Pseudomonadota</taxon>
        <taxon>Gammaproteobacteria</taxon>
        <taxon>Cellvibrionales</taxon>
        <taxon>Cellvibrionaceae</taxon>
        <taxon>Candidatus Endobugula</taxon>
    </lineage>
</organism>
<dbReference type="GO" id="GO:0044877">
    <property type="term" value="F:protein-containing complex binding"/>
    <property type="evidence" value="ECO:0007669"/>
    <property type="project" value="InterPro"/>
</dbReference>
<evidence type="ECO:0000256" key="2">
    <source>
        <dbReference type="ARBA" id="ARBA00004236"/>
    </source>
</evidence>
<dbReference type="InterPro" id="IPR026039">
    <property type="entry name" value="YfgM"/>
</dbReference>
<sequence>MTDHLTDEEQLRVLKHWWKKNGSSLVTAVFIGVMAYIGFQWWQNYQQQQAEQASALYSELLKTIGVEHNNTLPDEKKNTARYLIKQLKDNYKSSQYATNASLFAAKMFVDAHDLKAAEQELLWATDHAREHLKPLIQLRLARVYVAQEKYPEALSIVDQKLVEQFGSLYAELKGDILAAQQDWENARVAYQQANGTLENTSSFRRNLLPIKLSNLPAGKK</sequence>
<protein>
    <recommendedName>
        <fullName evidence="9">Ancillary SecYEG translocon subunit/Cell division coordinator CpoB TPR domain-containing protein</fullName>
    </recommendedName>
</protein>
<feature type="domain" description="Ancillary SecYEG translocon subunit/Cell division coordinator CpoB TPR" evidence="9">
    <location>
        <begin position="15"/>
        <end position="216"/>
    </location>
</feature>
<evidence type="ECO:0000256" key="1">
    <source>
        <dbReference type="ARBA" id="ARBA00004167"/>
    </source>
</evidence>
<evidence type="ECO:0000256" key="6">
    <source>
        <dbReference type="ARBA" id="ARBA00023136"/>
    </source>
</evidence>
<dbReference type="Pfam" id="PF09976">
    <property type="entry name" value="TPR_21"/>
    <property type="match status" value="1"/>
</dbReference>
<reference evidence="10 11" key="1">
    <citation type="journal article" date="2016" name="Appl. Environ. Microbiol.">
        <title>Lack of Overt Genome Reduction in the Bryostatin-Producing Bryozoan Symbiont "Candidatus Endobugula sertula".</title>
        <authorList>
            <person name="Miller I.J."/>
            <person name="Vanee N."/>
            <person name="Fong S.S."/>
            <person name="Lim-Fong G.E."/>
            <person name="Kwan J.C."/>
        </authorList>
    </citation>
    <scope>NUCLEOTIDE SEQUENCE [LARGE SCALE GENOMIC DNA]</scope>
    <source>
        <strain evidence="10">AB1-4</strain>
    </source>
</reference>
<keyword evidence="6 8" id="KW-0472">Membrane</keyword>
<evidence type="ECO:0000256" key="7">
    <source>
        <dbReference type="ARBA" id="ARBA00023186"/>
    </source>
</evidence>
<comment type="subcellular location">
    <subcellularLocation>
        <location evidence="2">Cell membrane</location>
    </subcellularLocation>
    <subcellularLocation>
        <location evidence="1">Membrane</location>
        <topology evidence="1">Single-pass membrane protein</topology>
    </subcellularLocation>
</comment>
<dbReference type="PANTHER" id="PTHR38035">
    <property type="entry name" value="UPF0070 PROTEIN YFGM"/>
    <property type="match status" value="1"/>
</dbReference>
<keyword evidence="7" id="KW-0143">Chaperone</keyword>
<dbReference type="EMBL" id="MDLC01000074">
    <property type="protein sequence ID" value="ODS22491.1"/>
    <property type="molecule type" value="Genomic_DNA"/>
</dbReference>
<evidence type="ECO:0000256" key="5">
    <source>
        <dbReference type="ARBA" id="ARBA00022989"/>
    </source>
</evidence>
<evidence type="ECO:0000313" key="11">
    <source>
        <dbReference type="Proteomes" id="UP000242502"/>
    </source>
</evidence>
<keyword evidence="5 8" id="KW-1133">Transmembrane helix</keyword>
<dbReference type="InterPro" id="IPR018704">
    <property type="entry name" value="SecYEG/CpoB_TPR"/>
</dbReference>
<comment type="caution">
    <text evidence="10">The sequence shown here is derived from an EMBL/GenBank/DDBJ whole genome shotgun (WGS) entry which is preliminary data.</text>
</comment>
<accession>A0A1D2QLN8</accession>
<name>A0A1D2QLN8_9GAMM</name>
<dbReference type="PANTHER" id="PTHR38035:SF1">
    <property type="entry name" value="ANCILLARY SECYEG TRANSLOCON SUBUNIT"/>
    <property type="match status" value="1"/>
</dbReference>
<keyword evidence="3" id="KW-1003">Cell membrane</keyword>
<evidence type="ECO:0000259" key="9">
    <source>
        <dbReference type="Pfam" id="PF09976"/>
    </source>
</evidence>